<dbReference type="PIRSF" id="PIRSF006661">
    <property type="entry name" value="PP-lp_UCP006661"/>
    <property type="match status" value="1"/>
</dbReference>
<dbReference type="NCBIfam" id="TIGR00268">
    <property type="entry name" value="ATP-dependent sacrificial sulfur transferase LarE"/>
    <property type="match status" value="1"/>
</dbReference>
<evidence type="ECO:0000313" key="2">
    <source>
        <dbReference type="EMBL" id="XCN71775.1"/>
    </source>
</evidence>
<dbReference type="InterPro" id="IPR014729">
    <property type="entry name" value="Rossmann-like_a/b/a_fold"/>
</dbReference>
<reference evidence="2" key="2">
    <citation type="submission" date="2024-06" db="EMBL/GenBank/DDBJ databases">
        <authorList>
            <person name="Plum-Jensen L.E."/>
            <person name="Schramm A."/>
            <person name="Marshall I.P.G."/>
        </authorList>
    </citation>
    <scope>NUCLEOTIDE SEQUENCE</scope>
    <source>
        <strain evidence="2">Rat1</strain>
    </source>
</reference>
<proteinExistence type="predicted"/>
<dbReference type="AlphaFoldDB" id="A0AAU8LQK1"/>
<sequence length="269" mass="30238">MPVSKLEQLRRHLSRFDRVGVAFSGGVDSSFLLRMTLEVLGSHRVLVLHARSCLQSKQEQEDVLTWASQQGYPAAAMQLRLIETNPLTWKEFTANPKTRCYLCKKHLYSLFLKTLEEEDISILLDGTNADDLRQGKDGRPGLQAIKELGIHTPLADCGLTKGDIRNHSRALNLHTADRPSSSCLATRIPHGIQITPERLQKIEDLEQALAQEGLTGCRVRLDANTEDTVFVQLQQSDLGQIHSDSLKKRFVIPLKKKGVHKIYLDVEGR</sequence>
<dbReference type="EMBL" id="CP159373">
    <property type="protein sequence ID" value="XCN71775.1"/>
    <property type="molecule type" value="Genomic_DNA"/>
</dbReference>
<dbReference type="PANTHER" id="PTHR43169">
    <property type="entry name" value="EXSB FAMILY PROTEIN"/>
    <property type="match status" value="1"/>
</dbReference>
<protein>
    <submittedName>
        <fullName evidence="2">ATP-dependent sacrificial sulfur transferase LarE</fullName>
    </submittedName>
</protein>
<gene>
    <name evidence="2" type="primary">larE</name>
    <name evidence="2" type="ORF">Q3M24_15865</name>
</gene>
<dbReference type="Gene3D" id="3.40.50.620">
    <property type="entry name" value="HUPs"/>
    <property type="match status" value="1"/>
</dbReference>
<accession>A0AAU8LQK1</accession>
<dbReference type="InterPro" id="IPR052188">
    <property type="entry name" value="Ni-pincer_cofactor_biosynth"/>
</dbReference>
<feature type="active site" description="Nucleophile and sulfur donor" evidence="1">
    <location>
        <position position="183"/>
    </location>
</feature>
<dbReference type="PANTHER" id="PTHR43169:SF2">
    <property type="entry name" value="NAD_GMP SYNTHASE DOMAIN-CONTAINING PROTEIN"/>
    <property type="match status" value="1"/>
</dbReference>
<organism evidence="2">
    <name type="scientific">Candidatus Electrothrix aestuarii</name>
    <dbReference type="NCBI Taxonomy" id="3062594"/>
    <lineage>
        <taxon>Bacteria</taxon>
        <taxon>Pseudomonadati</taxon>
        <taxon>Thermodesulfobacteriota</taxon>
        <taxon>Desulfobulbia</taxon>
        <taxon>Desulfobulbales</taxon>
        <taxon>Desulfobulbaceae</taxon>
        <taxon>Candidatus Electrothrix</taxon>
    </lineage>
</organism>
<dbReference type="GO" id="GO:0016783">
    <property type="term" value="F:sulfurtransferase activity"/>
    <property type="evidence" value="ECO:0007669"/>
    <property type="project" value="InterPro"/>
</dbReference>
<dbReference type="InterPro" id="IPR005232">
    <property type="entry name" value="LarE"/>
</dbReference>
<dbReference type="KEGG" id="eaj:Q3M24_15865"/>
<reference evidence="2" key="1">
    <citation type="journal article" date="2024" name="Syst. Appl. Microbiol.">
        <title>First single-strain enrichments of Electrothrix cable bacteria, description of E. aestuarii sp. nov. and E. rattekaaiensis sp. nov., and proposal of a cable bacteria taxonomy following the rules of the SeqCode.</title>
        <authorList>
            <person name="Plum-Jensen L.E."/>
            <person name="Schramm A."/>
            <person name="Marshall I.P.G."/>
        </authorList>
    </citation>
    <scope>NUCLEOTIDE SEQUENCE</scope>
    <source>
        <strain evidence="2">Rat1</strain>
    </source>
</reference>
<dbReference type="SUPFAM" id="SSF52402">
    <property type="entry name" value="Adenine nucleotide alpha hydrolases-like"/>
    <property type="match status" value="1"/>
</dbReference>
<keyword evidence="2" id="KW-0808">Transferase</keyword>
<evidence type="ECO:0000256" key="1">
    <source>
        <dbReference type="PIRSR" id="PIRSR006661-1"/>
    </source>
</evidence>
<name>A0AAU8LQK1_9BACT</name>